<name>A0A142BEA4_9GAMM</name>
<evidence type="ECO:0000313" key="2">
    <source>
        <dbReference type="EMBL" id="AMO57080.1"/>
    </source>
</evidence>
<reference evidence="2 3" key="1">
    <citation type="journal article" date="2016" name="Front. Microbiol.">
        <title>Genomic Insight into the Host-Endosymbiont Relationship of Endozoicomonas montiporae CL-33(T) with its Coral Host.</title>
        <authorList>
            <person name="Ding J.-Y."/>
            <person name="Shiu J.-H."/>
            <person name="Chen W.-M."/>
            <person name="Chiang Y.-R."/>
            <person name="Tang S.-L."/>
        </authorList>
    </citation>
    <scope>NUCLEOTIDE SEQUENCE [LARGE SCALE GENOMIC DNA]</scope>
    <source>
        <strain evidence="2 3">CL-33</strain>
    </source>
</reference>
<dbReference type="NCBIfam" id="NF033539">
    <property type="entry name" value="transpos_IS1380"/>
    <property type="match status" value="1"/>
</dbReference>
<dbReference type="PATRIC" id="fig|570277.3.peg.3289"/>
<dbReference type="AlphaFoldDB" id="A0A142BEA4"/>
<accession>A0A142BEA4</accession>
<dbReference type="KEGG" id="emp:EZMO1_3062"/>
<dbReference type="Proteomes" id="UP000071065">
    <property type="component" value="Chromosome"/>
</dbReference>
<evidence type="ECO:0000313" key="3">
    <source>
        <dbReference type="Proteomes" id="UP000071065"/>
    </source>
</evidence>
<evidence type="ECO:0000259" key="1">
    <source>
        <dbReference type="Pfam" id="PF13701"/>
    </source>
</evidence>
<dbReference type="InterPro" id="IPR025668">
    <property type="entry name" value="Tnp_DDE_dom"/>
</dbReference>
<dbReference type="OrthoDB" id="8482126at2"/>
<dbReference type="EMBL" id="CP013251">
    <property type="protein sequence ID" value="AMO57080.1"/>
    <property type="molecule type" value="Genomic_DNA"/>
</dbReference>
<sequence>MPKSTQEQLRFHPSNGKTIRADFNGGELSSDFGTLLLRETILQSGLICKMTDAINDRRHQSYIDHSLKELLVQRVLQMACGYEDANDSNRLRKDPMFKLATGRNPLDSDNHLASAPTFTRLGQSMTRSDIYRMAEAFVHHFISSYKLPPPVIVIDLDHTPAITHGGQQMNLFNAKYQDYCYLPLMIFEGLSGKLITAILRPGKTPTGKENAAILERVIRLLRKKWPKTHLLVRGDSHFAQPELMWVVQNAPHSDYVLGKGAGHKTALRPKAKELLDEARQALKVKTELARLNNMPEPDRLRLYGEAEYQAKSWKGLDTRIIYKAEVNQKGDNPRFIVTSMKEASPEVIYEELYCPRGQDENFIKHLKSDLSGDRLSDQGFLANHLRMFYACAAYVLHYELRTKTLKGTELEKAQPSTVIMKLCKVAVKVVEYKDRIKLHLPRSCPFKRLLQHVTEVFYQMPILRPGSNFHKTQSRYIATR</sequence>
<dbReference type="Pfam" id="PF13701">
    <property type="entry name" value="DDE_Tnp_1_4"/>
    <property type="match status" value="1"/>
</dbReference>
<dbReference type="RefSeq" id="WP_061509571.1">
    <property type="nucleotide sequence ID" value="NZ_CP013251.1"/>
</dbReference>
<protein>
    <submittedName>
        <fullName evidence="2">IS1380 family transposase</fullName>
    </submittedName>
</protein>
<dbReference type="InterPro" id="IPR047960">
    <property type="entry name" value="Transpos_IS1380"/>
</dbReference>
<organism evidence="2 3">
    <name type="scientific">Endozoicomonas montiporae CL-33</name>
    <dbReference type="NCBI Taxonomy" id="570277"/>
    <lineage>
        <taxon>Bacteria</taxon>
        <taxon>Pseudomonadati</taxon>
        <taxon>Pseudomonadota</taxon>
        <taxon>Gammaproteobacteria</taxon>
        <taxon>Oceanospirillales</taxon>
        <taxon>Endozoicomonadaceae</taxon>
        <taxon>Endozoicomonas</taxon>
    </lineage>
</organism>
<proteinExistence type="predicted"/>
<gene>
    <name evidence="2" type="ORF">EZMO1_3062</name>
</gene>
<feature type="domain" description="Transposase DDE" evidence="1">
    <location>
        <begin position="12"/>
        <end position="459"/>
    </location>
</feature>